<sequence length="69" mass="8119">MSPIDAASVVTDLAVCWEQLRNTMLWNCSTRIVFAVWRNCVITVHVYKKNKVTRFTVHTVTYCIFPQRR</sequence>
<accession>A0A0E9X749</accession>
<organism evidence="1">
    <name type="scientific">Anguilla anguilla</name>
    <name type="common">European freshwater eel</name>
    <name type="synonym">Muraena anguilla</name>
    <dbReference type="NCBI Taxonomy" id="7936"/>
    <lineage>
        <taxon>Eukaryota</taxon>
        <taxon>Metazoa</taxon>
        <taxon>Chordata</taxon>
        <taxon>Craniata</taxon>
        <taxon>Vertebrata</taxon>
        <taxon>Euteleostomi</taxon>
        <taxon>Actinopterygii</taxon>
        <taxon>Neopterygii</taxon>
        <taxon>Teleostei</taxon>
        <taxon>Anguilliformes</taxon>
        <taxon>Anguillidae</taxon>
        <taxon>Anguilla</taxon>
    </lineage>
</organism>
<proteinExistence type="predicted"/>
<reference evidence="1" key="1">
    <citation type="submission" date="2014-11" db="EMBL/GenBank/DDBJ databases">
        <authorList>
            <person name="Amaro Gonzalez C."/>
        </authorList>
    </citation>
    <scope>NUCLEOTIDE SEQUENCE</scope>
</reference>
<dbReference type="AlphaFoldDB" id="A0A0E9X749"/>
<evidence type="ECO:0000313" key="1">
    <source>
        <dbReference type="EMBL" id="JAH97695.1"/>
    </source>
</evidence>
<protein>
    <submittedName>
        <fullName evidence="1">Uncharacterized protein</fullName>
    </submittedName>
</protein>
<name>A0A0E9X749_ANGAN</name>
<dbReference type="EMBL" id="GBXM01010882">
    <property type="protein sequence ID" value="JAH97695.1"/>
    <property type="molecule type" value="Transcribed_RNA"/>
</dbReference>
<reference evidence="1" key="2">
    <citation type="journal article" date="2015" name="Fish Shellfish Immunol.">
        <title>Early steps in the European eel (Anguilla anguilla)-Vibrio vulnificus interaction in the gills: Role of the RtxA13 toxin.</title>
        <authorList>
            <person name="Callol A."/>
            <person name="Pajuelo D."/>
            <person name="Ebbesson L."/>
            <person name="Teles M."/>
            <person name="MacKenzie S."/>
            <person name="Amaro C."/>
        </authorList>
    </citation>
    <scope>NUCLEOTIDE SEQUENCE</scope>
</reference>